<dbReference type="PANTHER" id="PTHR34606">
    <property type="entry name" value="BON DOMAIN-CONTAINING PROTEIN"/>
    <property type="match status" value="1"/>
</dbReference>
<feature type="chain" id="PRO_5021813232" evidence="1">
    <location>
        <begin position="24"/>
        <end position="364"/>
    </location>
</feature>
<dbReference type="InterPro" id="IPR007055">
    <property type="entry name" value="BON_dom"/>
</dbReference>
<dbReference type="PANTHER" id="PTHR34606:SF15">
    <property type="entry name" value="BON DOMAIN-CONTAINING PROTEIN"/>
    <property type="match status" value="1"/>
</dbReference>
<dbReference type="PROSITE" id="PS50914">
    <property type="entry name" value="BON"/>
    <property type="match status" value="2"/>
</dbReference>
<dbReference type="Proteomes" id="UP000320672">
    <property type="component" value="Chromosome"/>
</dbReference>
<reference evidence="3 4" key="1">
    <citation type="submission" date="2019-02" db="EMBL/GenBank/DDBJ databases">
        <title>Deep-cultivation of Planctomycetes and their phenomic and genomic characterization uncovers novel biology.</title>
        <authorList>
            <person name="Wiegand S."/>
            <person name="Jogler M."/>
            <person name="Boedeker C."/>
            <person name="Pinto D."/>
            <person name="Vollmers J."/>
            <person name="Rivas-Marin E."/>
            <person name="Kohn T."/>
            <person name="Peeters S.H."/>
            <person name="Heuer A."/>
            <person name="Rast P."/>
            <person name="Oberbeckmann S."/>
            <person name="Bunk B."/>
            <person name="Jeske O."/>
            <person name="Meyerdierks A."/>
            <person name="Storesund J.E."/>
            <person name="Kallscheuer N."/>
            <person name="Luecker S."/>
            <person name="Lage O.M."/>
            <person name="Pohl T."/>
            <person name="Merkel B.J."/>
            <person name="Hornburger P."/>
            <person name="Mueller R.-W."/>
            <person name="Bruemmer F."/>
            <person name="Labrenz M."/>
            <person name="Spormann A.M."/>
            <person name="Op den Camp H."/>
            <person name="Overmann J."/>
            <person name="Amann R."/>
            <person name="Jetten M.S.M."/>
            <person name="Mascher T."/>
            <person name="Medema M.H."/>
            <person name="Devos D.P."/>
            <person name="Kaster A.-K."/>
            <person name="Ovreas L."/>
            <person name="Rohde M."/>
            <person name="Galperin M.Y."/>
            <person name="Jogler C."/>
        </authorList>
    </citation>
    <scope>NUCLEOTIDE SEQUENCE [LARGE SCALE GENOMIC DNA]</scope>
    <source>
        <strain evidence="3 4">FF011L</strain>
    </source>
</reference>
<organism evidence="3 4">
    <name type="scientific">Roseimaritima multifibrata</name>
    <dbReference type="NCBI Taxonomy" id="1930274"/>
    <lineage>
        <taxon>Bacteria</taxon>
        <taxon>Pseudomonadati</taxon>
        <taxon>Planctomycetota</taxon>
        <taxon>Planctomycetia</taxon>
        <taxon>Pirellulales</taxon>
        <taxon>Pirellulaceae</taxon>
        <taxon>Roseimaritima</taxon>
    </lineage>
</organism>
<dbReference type="Pfam" id="PF04972">
    <property type="entry name" value="BON"/>
    <property type="match status" value="2"/>
</dbReference>
<name>A0A517MCF4_9BACT</name>
<dbReference type="OrthoDB" id="282501at2"/>
<accession>A0A517MCF4</accession>
<dbReference type="InterPro" id="IPR051686">
    <property type="entry name" value="Lipoprotein_DolP"/>
</dbReference>
<dbReference type="AlphaFoldDB" id="A0A517MCF4"/>
<feature type="domain" description="BON" evidence="2">
    <location>
        <begin position="24"/>
        <end position="95"/>
    </location>
</feature>
<evidence type="ECO:0000259" key="2">
    <source>
        <dbReference type="PROSITE" id="PS50914"/>
    </source>
</evidence>
<protein>
    <submittedName>
        <fullName evidence="3">LysM domain/BON superfamily protein</fullName>
    </submittedName>
</protein>
<dbReference type="KEGG" id="rml:FF011L_13170"/>
<dbReference type="Gene3D" id="3.30.1340.30">
    <property type="match status" value="2"/>
</dbReference>
<dbReference type="EMBL" id="CP036262">
    <property type="protein sequence ID" value="QDS92570.1"/>
    <property type="molecule type" value="Genomic_DNA"/>
</dbReference>
<feature type="signal peptide" evidence="1">
    <location>
        <begin position="1"/>
        <end position="23"/>
    </location>
</feature>
<sequence precursor="true">MRRFFFAAAVLALAATCPIQGWAGDREIAEQIFNRLKVQRDAGSLQGFQLDMKVEEGVVLFKGKVRQASQKQLVLSAAEGVDGISNVVDQIQVEQAEAEDFSLRDALQAEVAEPVVTTASPVALPHPLAIDFQRGYDAPVAGPEAVLPVAAHEEGTADQAVTSSIVKLLGRAQQEGHLRGFGVDVTTSNGEVLLKGQTSSAAHKDLIIDLARNTPGVRRVVDDIAVAGATPISALNDPSMSQGVQPVAHPAMQPAPMPGQAPMAASYQGGGMVHGGMQGQPVPSAPYAAGQASPRYDQPYMPNYAWPGYAAYPNYAAVSYPQQYSPSAWPYIGPFYPYPQVPLGWRKVSLEWDDGWWFLDFTDK</sequence>
<feature type="domain" description="BON" evidence="2">
    <location>
        <begin position="157"/>
        <end position="228"/>
    </location>
</feature>
<evidence type="ECO:0000313" key="3">
    <source>
        <dbReference type="EMBL" id="QDS92570.1"/>
    </source>
</evidence>
<dbReference type="RefSeq" id="WP_145350803.1">
    <property type="nucleotide sequence ID" value="NZ_CP036262.1"/>
</dbReference>
<gene>
    <name evidence="3" type="ORF">FF011L_13170</name>
</gene>
<keyword evidence="1" id="KW-0732">Signal</keyword>
<keyword evidence="4" id="KW-1185">Reference proteome</keyword>
<evidence type="ECO:0000256" key="1">
    <source>
        <dbReference type="SAM" id="SignalP"/>
    </source>
</evidence>
<evidence type="ECO:0000313" key="4">
    <source>
        <dbReference type="Proteomes" id="UP000320672"/>
    </source>
</evidence>
<proteinExistence type="predicted"/>